<comment type="catalytic activity">
    <reaction evidence="1">
        <text>N-terminal L-glutaminyl-[peptide] = N-terminal 5-oxo-L-prolyl-[peptide] + NH4(+)</text>
        <dbReference type="Rhea" id="RHEA:23652"/>
        <dbReference type="Rhea" id="RHEA-COMP:11736"/>
        <dbReference type="Rhea" id="RHEA-COMP:11846"/>
        <dbReference type="ChEBI" id="CHEBI:28938"/>
        <dbReference type="ChEBI" id="CHEBI:64722"/>
        <dbReference type="ChEBI" id="CHEBI:87215"/>
        <dbReference type="EC" id="2.3.2.5"/>
    </reaction>
</comment>
<dbReference type="Proteomes" id="UP000694888">
    <property type="component" value="Unplaced"/>
</dbReference>
<gene>
    <name evidence="9" type="primary">LOC101850075</name>
</gene>
<proteinExistence type="inferred from homology"/>
<keyword evidence="6" id="KW-0732">Signal</keyword>
<comment type="similarity">
    <text evidence="2">Belongs to the glutaminyl-peptide cyclotransferase family.</text>
</comment>
<dbReference type="InterPro" id="IPR037457">
    <property type="entry name" value="M28_QC"/>
</dbReference>
<evidence type="ECO:0000256" key="1">
    <source>
        <dbReference type="ARBA" id="ARBA00000001"/>
    </source>
</evidence>
<dbReference type="Gene3D" id="3.40.630.10">
    <property type="entry name" value="Zn peptidases"/>
    <property type="match status" value="1"/>
</dbReference>
<dbReference type="GeneID" id="101850075"/>
<dbReference type="SUPFAM" id="SSF53187">
    <property type="entry name" value="Zn-dependent exopeptidases"/>
    <property type="match status" value="1"/>
</dbReference>
<name>A0ABM1VQW2_APLCA</name>
<dbReference type="PANTHER" id="PTHR12283:SF6">
    <property type="entry name" value="GLUTAMINYL-PEPTIDE CYCLOTRANSFERASE-RELATED"/>
    <property type="match status" value="1"/>
</dbReference>
<dbReference type="InterPro" id="IPR040234">
    <property type="entry name" value="QC/QCL"/>
</dbReference>
<reference evidence="9" key="1">
    <citation type="submission" date="2025-08" db="UniProtKB">
        <authorList>
            <consortium name="RefSeq"/>
        </authorList>
    </citation>
    <scope>IDENTIFICATION</scope>
</reference>
<feature type="domain" description="Peptidase M28" evidence="7">
    <location>
        <begin position="118"/>
        <end position="345"/>
    </location>
</feature>
<dbReference type="RefSeq" id="XP_035824804.1">
    <property type="nucleotide sequence ID" value="XM_035968911.1"/>
</dbReference>
<evidence type="ECO:0000256" key="3">
    <source>
        <dbReference type="ARBA" id="ARBA00012012"/>
    </source>
</evidence>
<evidence type="ECO:0000313" key="8">
    <source>
        <dbReference type="Proteomes" id="UP000694888"/>
    </source>
</evidence>
<evidence type="ECO:0000259" key="7">
    <source>
        <dbReference type="Pfam" id="PF04389"/>
    </source>
</evidence>
<dbReference type="InterPro" id="IPR007484">
    <property type="entry name" value="Peptidase_M28"/>
</dbReference>
<dbReference type="CDD" id="cd03880">
    <property type="entry name" value="M28_QC_like"/>
    <property type="match status" value="1"/>
</dbReference>
<evidence type="ECO:0000256" key="5">
    <source>
        <dbReference type="ARBA" id="ARBA00023315"/>
    </source>
</evidence>
<evidence type="ECO:0000313" key="9">
    <source>
        <dbReference type="RefSeq" id="XP_035824804.1"/>
    </source>
</evidence>
<feature type="chain" id="PRO_5045588165" description="glutaminyl-peptide cyclotransferase" evidence="6">
    <location>
        <begin position="29"/>
        <end position="368"/>
    </location>
</feature>
<dbReference type="Pfam" id="PF04389">
    <property type="entry name" value="Peptidase_M28"/>
    <property type="match status" value="1"/>
</dbReference>
<keyword evidence="5" id="KW-0012">Acyltransferase</keyword>
<keyword evidence="4" id="KW-0808">Transferase</keyword>
<dbReference type="EC" id="2.3.2.5" evidence="3"/>
<evidence type="ECO:0000256" key="2">
    <source>
        <dbReference type="ARBA" id="ARBA00006014"/>
    </source>
</evidence>
<accession>A0ABM1VQW2</accession>
<feature type="signal peptide" evidence="6">
    <location>
        <begin position="1"/>
        <end position="28"/>
    </location>
</feature>
<keyword evidence="8" id="KW-1185">Reference proteome</keyword>
<organism evidence="8 9">
    <name type="scientific">Aplysia californica</name>
    <name type="common">California sea hare</name>
    <dbReference type="NCBI Taxonomy" id="6500"/>
    <lineage>
        <taxon>Eukaryota</taxon>
        <taxon>Metazoa</taxon>
        <taxon>Spiralia</taxon>
        <taxon>Lophotrochozoa</taxon>
        <taxon>Mollusca</taxon>
        <taxon>Gastropoda</taxon>
        <taxon>Heterobranchia</taxon>
        <taxon>Euthyneura</taxon>
        <taxon>Tectipleura</taxon>
        <taxon>Aplysiida</taxon>
        <taxon>Aplysioidea</taxon>
        <taxon>Aplysiidae</taxon>
        <taxon>Aplysia</taxon>
    </lineage>
</organism>
<sequence length="368" mass="42153">MKISIHTCYVLHAIPMIAFLLLLHPAHNESAKTQTSIPRKFRWVTKDSALRYLVQEMSVMDEFQKDILGPFETVRVSGTEENKKVQEHIKSLFLKWGWHVELDRFEDSTPYGTKEFTNIIATHNPNKPQRIVLACHFDSKYFKGGKFVAATDSAVPCAILLETVRQMQCLLDKGSRDKSSAKDISLQLVFFDGEEAFKAWTAKDSLYGARHLAKRYEEESEPGDPSDIKKINKIRELVLLDLIGTTDTQFTSQFSSTSDLFAQLIKTEKHLRSNGFLTGKHSGPIFSDRQGWGGIEDDHKPFLERGVDILHLISTPFPSVWHKMTDDWAHLDFGLIDDFSRIFRVFLSNVLHLQPEDRGCRRKSNPEL</sequence>
<evidence type="ECO:0000256" key="6">
    <source>
        <dbReference type="SAM" id="SignalP"/>
    </source>
</evidence>
<evidence type="ECO:0000256" key="4">
    <source>
        <dbReference type="ARBA" id="ARBA00022679"/>
    </source>
</evidence>
<dbReference type="PANTHER" id="PTHR12283">
    <property type="entry name" value="GLUTAMINYL-PEPTIDE CYCLOTRANSFERASE"/>
    <property type="match status" value="1"/>
</dbReference>
<protein>
    <recommendedName>
        <fullName evidence="3">glutaminyl-peptide cyclotransferase</fullName>
        <ecNumber evidence="3">2.3.2.5</ecNumber>
    </recommendedName>
</protein>